<evidence type="ECO:0000256" key="2">
    <source>
        <dbReference type="ARBA" id="ARBA00012517"/>
    </source>
</evidence>
<dbReference type="Pfam" id="PF13246">
    <property type="entry name" value="Cation_ATPase"/>
    <property type="match status" value="1"/>
</dbReference>
<dbReference type="GO" id="GO:0030007">
    <property type="term" value="P:intracellular potassium ion homeostasis"/>
    <property type="evidence" value="ECO:0007669"/>
    <property type="project" value="TreeGrafter"/>
</dbReference>
<dbReference type="PANTHER" id="PTHR43294:SF13">
    <property type="entry name" value="SODIUM_POTASSIUM-TRANSPORTING ATPASE SUBUNIT ALPHA"/>
    <property type="match status" value="1"/>
</dbReference>
<keyword evidence="3" id="KW-0813">Transport</keyword>
<evidence type="ECO:0000256" key="13">
    <source>
        <dbReference type="ARBA" id="ARBA00023065"/>
    </source>
</evidence>
<keyword evidence="11" id="KW-1133">Transmembrane helix</keyword>
<dbReference type="SUPFAM" id="SSF81660">
    <property type="entry name" value="Metal cation-transporting ATPase, ATP-binding domain N"/>
    <property type="match status" value="1"/>
</dbReference>
<dbReference type="InterPro" id="IPR023299">
    <property type="entry name" value="ATPase_P-typ_cyto_dom_N"/>
</dbReference>
<evidence type="ECO:0000256" key="3">
    <source>
        <dbReference type="ARBA" id="ARBA00022448"/>
    </source>
</evidence>
<dbReference type="FunFam" id="3.40.50.1000:FF:000144">
    <property type="entry name" value="copper-transporting ATPase 1 isoform X2"/>
    <property type="match status" value="1"/>
</dbReference>
<keyword evidence="5" id="KW-0812">Transmembrane</keyword>
<dbReference type="GO" id="GO:0005391">
    <property type="term" value="F:P-type sodium:potassium-exchanging transporter activity"/>
    <property type="evidence" value="ECO:0007669"/>
    <property type="project" value="TreeGrafter"/>
</dbReference>
<dbReference type="GO" id="GO:1902600">
    <property type="term" value="P:proton transmembrane transport"/>
    <property type="evidence" value="ECO:0007669"/>
    <property type="project" value="TreeGrafter"/>
</dbReference>
<keyword evidence="9" id="KW-0067">ATP-binding</keyword>
<keyword evidence="13" id="KW-0406">Ion transport</keyword>
<dbReference type="EMBL" id="LJIG01022723">
    <property type="protein sequence ID" value="KRT79051.1"/>
    <property type="molecule type" value="Genomic_DNA"/>
</dbReference>
<accession>A0A0T6AVW6</accession>
<feature type="non-terminal residue" evidence="15">
    <location>
        <position position="1"/>
    </location>
</feature>
<dbReference type="AlphaFoldDB" id="A0A0T6AVW6"/>
<proteinExistence type="predicted"/>
<dbReference type="GO" id="GO:0046872">
    <property type="term" value="F:metal ion binding"/>
    <property type="evidence" value="ECO:0007669"/>
    <property type="project" value="UniProtKB-KW"/>
</dbReference>
<dbReference type="GO" id="GO:0016787">
    <property type="term" value="F:hydrolase activity"/>
    <property type="evidence" value="ECO:0007669"/>
    <property type="project" value="UniProtKB-KW"/>
</dbReference>
<keyword evidence="14" id="KW-0472">Membrane</keyword>
<evidence type="ECO:0000256" key="9">
    <source>
        <dbReference type="ARBA" id="ARBA00022840"/>
    </source>
</evidence>
<dbReference type="OrthoDB" id="3352408at2759"/>
<evidence type="ECO:0000256" key="5">
    <source>
        <dbReference type="ARBA" id="ARBA00022692"/>
    </source>
</evidence>
<evidence type="ECO:0000256" key="14">
    <source>
        <dbReference type="ARBA" id="ARBA00023136"/>
    </source>
</evidence>
<name>A0A0T6AVW6_9SCAR</name>
<protein>
    <recommendedName>
        <fullName evidence="2">P-type Cu(+) transporter</fullName>
        <ecNumber evidence="2">7.2.2.8</ecNumber>
    </recommendedName>
</protein>
<dbReference type="SUPFAM" id="SSF56784">
    <property type="entry name" value="HAD-like"/>
    <property type="match status" value="1"/>
</dbReference>
<keyword evidence="12" id="KW-0186">Copper</keyword>
<evidence type="ECO:0000313" key="15">
    <source>
        <dbReference type="EMBL" id="KRT79051.1"/>
    </source>
</evidence>
<evidence type="ECO:0000256" key="1">
    <source>
        <dbReference type="ARBA" id="ARBA00004651"/>
    </source>
</evidence>
<dbReference type="InterPro" id="IPR036412">
    <property type="entry name" value="HAD-like_sf"/>
</dbReference>
<dbReference type="Proteomes" id="UP000051574">
    <property type="component" value="Unassembled WGS sequence"/>
</dbReference>
<keyword evidence="10" id="KW-1278">Translocase</keyword>
<reference evidence="15 16" key="1">
    <citation type="submission" date="2015-09" db="EMBL/GenBank/DDBJ databases">
        <title>Draft genome of the scarab beetle Oryctes borbonicus.</title>
        <authorList>
            <person name="Meyer J.M."/>
            <person name="Markov G.V."/>
            <person name="Baskaran P."/>
            <person name="Herrmann M."/>
            <person name="Sommer R.J."/>
            <person name="Roedelsperger C."/>
        </authorList>
    </citation>
    <scope>NUCLEOTIDE SEQUENCE [LARGE SCALE GENOMIC DNA]</scope>
    <source>
        <strain evidence="15">OB123</strain>
        <tissue evidence="15">Whole animal</tissue>
    </source>
</reference>
<evidence type="ECO:0000313" key="16">
    <source>
        <dbReference type="Proteomes" id="UP000051574"/>
    </source>
</evidence>
<gene>
    <name evidence="15" type="ORF">AMK59_7065</name>
</gene>
<evidence type="ECO:0000256" key="12">
    <source>
        <dbReference type="ARBA" id="ARBA00023008"/>
    </source>
</evidence>
<comment type="caution">
    <text evidence="15">The sequence shown here is derived from an EMBL/GenBank/DDBJ whole genome shotgun (WGS) entry which is preliminary data.</text>
</comment>
<dbReference type="PANTHER" id="PTHR43294">
    <property type="entry name" value="SODIUM/POTASSIUM-TRANSPORTING ATPASE SUBUNIT ALPHA"/>
    <property type="match status" value="1"/>
</dbReference>
<dbReference type="GO" id="GO:0006883">
    <property type="term" value="P:intracellular sodium ion homeostasis"/>
    <property type="evidence" value="ECO:0007669"/>
    <property type="project" value="TreeGrafter"/>
</dbReference>
<keyword evidence="16" id="KW-1185">Reference proteome</keyword>
<evidence type="ECO:0000256" key="6">
    <source>
        <dbReference type="ARBA" id="ARBA00022723"/>
    </source>
</evidence>
<keyword evidence="6" id="KW-0479">Metal-binding</keyword>
<dbReference type="GO" id="GO:0005886">
    <property type="term" value="C:plasma membrane"/>
    <property type="evidence" value="ECO:0007669"/>
    <property type="project" value="UniProtKB-SubCell"/>
</dbReference>
<keyword evidence="7" id="KW-0547">Nucleotide-binding</keyword>
<dbReference type="PRINTS" id="PR00119">
    <property type="entry name" value="CATATPASE"/>
</dbReference>
<keyword evidence="8" id="KW-0187">Copper transport</keyword>
<keyword evidence="4" id="KW-1003">Cell membrane</keyword>
<dbReference type="GO" id="GO:1990573">
    <property type="term" value="P:potassium ion import across plasma membrane"/>
    <property type="evidence" value="ECO:0007669"/>
    <property type="project" value="TreeGrafter"/>
</dbReference>
<dbReference type="EC" id="7.2.2.8" evidence="2"/>
<evidence type="ECO:0000256" key="4">
    <source>
        <dbReference type="ARBA" id="ARBA00022475"/>
    </source>
</evidence>
<evidence type="ECO:0000256" key="7">
    <source>
        <dbReference type="ARBA" id="ARBA00022741"/>
    </source>
</evidence>
<sequence>VHLEEDRCIVVMKGAPEKVLERCNKIYLNNEVKEFNPKLRSMCDRACLELAGKGERVLGFADHILNESFTRGYRFTVDPEPNFPTDGLRFLGFISMIDPPRPQVNEAVRKCRSAGIKIIMVTGDHPVTAKAIAQDVGIITKETLELANFEQLSPVQADKAIVISGSTLRELTNQELQGVLFNYKEIVFARTSPAQKLQIVEGCQKIGHIGDVL</sequence>
<dbReference type="Gene3D" id="3.40.1110.10">
    <property type="entry name" value="Calcium-transporting ATPase, cytoplasmic domain N"/>
    <property type="match status" value="1"/>
</dbReference>
<organism evidence="15 16">
    <name type="scientific">Oryctes borbonicus</name>
    <dbReference type="NCBI Taxonomy" id="1629725"/>
    <lineage>
        <taxon>Eukaryota</taxon>
        <taxon>Metazoa</taxon>
        <taxon>Ecdysozoa</taxon>
        <taxon>Arthropoda</taxon>
        <taxon>Hexapoda</taxon>
        <taxon>Insecta</taxon>
        <taxon>Pterygota</taxon>
        <taxon>Neoptera</taxon>
        <taxon>Endopterygota</taxon>
        <taxon>Coleoptera</taxon>
        <taxon>Polyphaga</taxon>
        <taxon>Scarabaeiformia</taxon>
        <taxon>Scarabaeidae</taxon>
        <taxon>Dynastinae</taxon>
        <taxon>Oryctes</taxon>
    </lineage>
</organism>
<dbReference type="GO" id="GO:0140581">
    <property type="term" value="F:P-type monovalent copper transporter activity"/>
    <property type="evidence" value="ECO:0007669"/>
    <property type="project" value="UniProtKB-EC"/>
</dbReference>
<evidence type="ECO:0000256" key="10">
    <source>
        <dbReference type="ARBA" id="ARBA00022967"/>
    </source>
</evidence>
<keyword evidence="15" id="KW-0378">Hydrolase</keyword>
<dbReference type="GO" id="GO:0036376">
    <property type="term" value="P:sodium ion export across plasma membrane"/>
    <property type="evidence" value="ECO:0007669"/>
    <property type="project" value="TreeGrafter"/>
</dbReference>
<evidence type="ECO:0000256" key="8">
    <source>
        <dbReference type="ARBA" id="ARBA00022796"/>
    </source>
</evidence>
<dbReference type="InterPro" id="IPR050510">
    <property type="entry name" value="Cation_transp_ATPase_P-type"/>
</dbReference>
<dbReference type="GO" id="GO:0005524">
    <property type="term" value="F:ATP binding"/>
    <property type="evidence" value="ECO:0007669"/>
    <property type="project" value="UniProtKB-KW"/>
</dbReference>
<dbReference type="InterPro" id="IPR023214">
    <property type="entry name" value="HAD_sf"/>
</dbReference>
<evidence type="ECO:0000256" key="11">
    <source>
        <dbReference type="ARBA" id="ARBA00022989"/>
    </source>
</evidence>
<comment type="subcellular location">
    <subcellularLocation>
        <location evidence="1">Cell membrane</location>
        <topology evidence="1">Multi-pass membrane protein</topology>
    </subcellularLocation>
</comment>
<dbReference type="Gene3D" id="3.40.50.1000">
    <property type="entry name" value="HAD superfamily/HAD-like"/>
    <property type="match status" value="1"/>
</dbReference>